<dbReference type="RefSeq" id="WP_181276531.1">
    <property type="nucleotide sequence ID" value="NZ_MUHY01000001.1"/>
</dbReference>
<dbReference type="Proteomes" id="UP000242660">
    <property type="component" value="Unassembled WGS sequence"/>
</dbReference>
<feature type="transmembrane region" description="Helical" evidence="5">
    <location>
        <begin position="33"/>
        <end position="54"/>
    </location>
</feature>
<evidence type="ECO:0000256" key="2">
    <source>
        <dbReference type="ARBA" id="ARBA00022692"/>
    </source>
</evidence>
<feature type="transmembrane region" description="Helical" evidence="5">
    <location>
        <begin position="6"/>
        <end position="26"/>
    </location>
</feature>
<name>A0ABX5FER2_9BURK</name>
<organism evidence="6 7">
    <name type="scientific">Candidatus Pandoraea novymonadis</name>
    <dbReference type="NCBI Taxonomy" id="1808959"/>
    <lineage>
        <taxon>Bacteria</taxon>
        <taxon>Pseudomonadati</taxon>
        <taxon>Pseudomonadota</taxon>
        <taxon>Betaproteobacteria</taxon>
        <taxon>Burkholderiales</taxon>
        <taxon>Burkholderiaceae</taxon>
        <taxon>Pandoraea</taxon>
    </lineage>
</organism>
<evidence type="ECO:0000313" key="6">
    <source>
        <dbReference type="EMBL" id="PSB92196.1"/>
    </source>
</evidence>
<keyword evidence="7" id="KW-1185">Reference proteome</keyword>
<feature type="transmembrane region" description="Helical" evidence="5">
    <location>
        <begin position="74"/>
        <end position="96"/>
    </location>
</feature>
<keyword evidence="4 5" id="KW-0472">Membrane</keyword>
<evidence type="ECO:0000256" key="4">
    <source>
        <dbReference type="ARBA" id="ARBA00023136"/>
    </source>
</evidence>
<dbReference type="PANTHER" id="PTHR36926">
    <property type="entry name" value="COLICIN V PRODUCTION PROTEIN"/>
    <property type="match status" value="1"/>
</dbReference>
<keyword evidence="2 5" id="KW-0812">Transmembrane</keyword>
<dbReference type="InterPro" id="IPR052719">
    <property type="entry name" value="CvpA-like"/>
</dbReference>
<evidence type="ECO:0000313" key="7">
    <source>
        <dbReference type="Proteomes" id="UP000242660"/>
    </source>
</evidence>
<dbReference type="InterPro" id="IPR003825">
    <property type="entry name" value="Colicin-V_CvpA"/>
</dbReference>
<dbReference type="PANTHER" id="PTHR36926:SF1">
    <property type="entry name" value="COLICIN V PRODUCTION PROTEIN"/>
    <property type="match status" value="1"/>
</dbReference>
<feature type="transmembrane region" description="Helical" evidence="5">
    <location>
        <begin position="108"/>
        <end position="130"/>
    </location>
</feature>
<protein>
    <submittedName>
        <fullName evidence="6">Colicin V production protein</fullName>
    </submittedName>
</protein>
<dbReference type="Pfam" id="PF02674">
    <property type="entry name" value="Colicin_V"/>
    <property type="match status" value="1"/>
</dbReference>
<comment type="subcellular location">
    <subcellularLocation>
        <location evidence="1">Membrane</location>
        <topology evidence="1">Multi-pass membrane protein</topology>
    </subcellularLocation>
</comment>
<accession>A0ABX5FER2</accession>
<gene>
    <name evidence="6" type="primary">cvpA</name>
    <name evidence="6" type="ORF">BZL35_00431</name>
</gene>
<evidence type="ECO:0000256" key="5">
    <source>
        <dbReference type="SAM" id="Phobius"/>
    </source>
</evidence>
<proteinExistence type="predicted"/>
<evidence type="ECO:0000256" key="1">
    <source>
        <dbReference type="ARBA" id="ARBA00004141"/>
    </source>
</evidence>
<evidence type="ECO:0000256" key="3">
    <source>
        <dbReference type="ARBA" id="ARBA00022989"/>
    </source>
</evidence>
<keyword evidence="3 5" id="KW-1133">Transmembrane helix</keyword>
<comment type="caution">
    <text evidence="6">The sequence shown here is derived from an EMBL/GenBank/DDBJ whole genome shotgun (WGS) entry which is preliminary data.</text>
</comment>
<dbReference type="EMBL" id="MUHY01000001">
    <property type="protein sequence ID" value="PSB92196.1"/>
    <property type="molecule type" value="Genomic_DNA"/>
</dbReference>
<reference evidence="6 7" key="1">
    <citation type="journal article" date="2017" name="Front. Microbiol.">
        <title>Genome of Ca. Pandoraea novymonadis, an Endosymbiotic Bacterium of the Trypanosomatid Novymonas esmeraldas.</title>
        <authorList>
            <person name="Kostygov A.Y."/>
            <person name="Butenko A."/>
            <person name="Nenarokova A."/>
            <person name="Tashyreva D."/>
            <person name="Flegontov P."/>
            <person name="Lukes J."/>
            <person name="Yurchenko V."/>
        </authorList>
    </citation>
    <scope>NUCLEOTIDE SEQUENCE [LARGE SCALE GENOMIC DNA]</scope>
    <source>
        <strain evidence="6 7">E262</strain>
    </source>
</reference>
<sequence length="167" mass="18416">MNTEILTGVDYVVIFILLGSVLLGMLRGIIREIFSLVGWVVAFFVARVFGGTVAQWLPVIDFPNELLTQGGFGFLLVFLTVLFSGGIISALIGRIINVIGLRTIDRGLGMLFGMVRGIVILMILLVGATFTELPQKTMWRNSVLLPLVEVVINQIRPWLPEAILVYV</sequence>